<protein>
    <recommendedName>
        <fullName evidence="12">Phosphatidylserine synthase</fullName>
        <ecNumber evidence="12">2.7.8.29</ecNumber>
    </recommendedName>
    <alternativeName>
        <fullName evidence="12">Serine-exchange enzyme</fullName>
    </alternativeName>
</protein>
<evidence type="ECO:0000256" key="4">
    <source>
        <dbReference type="ARBA" id="ARBA00008671"/>
    </source>
</evidence>
<evidence type="ECO:0000256" key="11">
    <source>
        <dbReference type="ARBA" id="ARBA00023264"/>
    </source>
</evidence>
<keyword evidence="9 12" id="KW-0443">Lipid metabolism</keyword>
<keyword evidence="14" id="KW-1185">Reference proteome</keyword>
<dbReference type="GO" id="GO:0106245">
    <property type="term" value="F:L-serine-phosphatidylethanolamine phosphatidyltransferase activity"/>
    <property type="evidence" value="ECO:0007669"/>
    <property type="project" value="UniProtKB-UniRule"/>
</dbReference>
<dbReference type="EMBL" id="JAODUP010000258">
    <property type="protein sequence ID" value="KAK2154768.1"/>
    <property type="molecule type" value="Genomic_DNA"/>
</dbReference>
<keyword evidence="7 12" id="KW-0256">Endoplasmic reticulum</keyword>
<feature type="transmembrane region" description="Helical" evidence="12">
    <location>
        <begin position="123"/>
        <end position="142"/>
    </location>
</feature>
<comment type="function">
    <text evidence="12">Catalyzes a base-exchange reaction in which the polar head group of phosphatidylethanolamine (PE) is replaced by L-serine.</text>
</comment>
<feature type="transmembrane region" description="Helical" evidence="12">
    <location>
        <begin position="86"/>
        <end position="103"/>
    </location>
</feature>
<comment type="similarity">
    <text evidence="4 12">Belongs to the phosphatidyl serine synthase family.</text>
</comment>
<name>A0AAD9JLP8_9ANNE</name>
<reference evidence="13" key="1">
    <citation type="journal article" date="2023" name="Mol. Biol. Evol.">
        <title>Third-Generation Sequencing Reveals the Adaptive Role of the Epigenome in Three Deep-Sea Polychaetes.</title>
        <authorList>
            <person name="Perez M."/>
            <person name="Aroh O."/>
            <person name="Sun Y."/>
            <person name="Lan Y."/>
            <person name="Juniper S.K."/>
            <person name="Young C.R."/>
            <person name="Angers B."/>
            <person name="Qian P.Y."/>
        </authorList>
    </citation>
    <scope>NUCLEOTIDE SEQUENCE</scope>
    <source>
        <strain evidence="13">P08H-3</strain>
    </source>
</reference>
<comment type="catalytic activity">
    <reaction evidence="12">
        <text>a 1,2-diacyl-sn-glycero-3-phosphoethanolamine + L-serine = a 1,2-diacyl-sn-glycero-3-phospho-L-serine + ethanolamine</text>
        <dbReference type="Rhea" id="RHEA:27606"/>
        <dbReference type="ChEBI" id="CHEBI:33384"/>
        <dbReference type="ChEBI" id="CHEBI:57262"/>
        <dbReference type="ChEBI" id="CHEBI:57603"/>
        <dbReference type="ChEBI" id="CHEBI:64612"/>
        <dbReference type="EC" id="2.7.8.29"/>
    </reaction>
</comment>
<comment type="pathway">
    <text evidence="3">Lipid metabolism.</text>
</comment>
<feature type="transmembrane region" description="Helical" evidence="12">
    <location>
        <begin position="225"/>
        <end position="247"/>
    </location>
</feature>
<keyword evidence="12" id="KW-0594">Phospholipid biosynthesis</keyword>
<dbReference type="Pfam" id="PF03034">
    <property type="entry name" value="PSS"/>
    <property type="match status" value="1"/>
</dbReference>
<evidence type="ECO:0000256" key="9">
    <source>
        <dbReference type="ARBA" id="ARBA00023098"/>
    </source>
</evidence>
<keyword evidence="6 12" id="KW-0812">Transmembrane</keyword>
<evidence type="ECO:0000256" key="8">
    <source>
        <dbReference type="ARBA" id="ARBA00022989"/>
    </source>
</evidence>
<evidence type="ECO:0000256" key="7">
    <source>
        <dbReference type="ARBA" id="ARBA00022824"/>
    </source>
</evidence>
<gene>
    <name evidence="13" type="ORF">LSH36_258g05075</name>
</gene>
<keyword evidence="11 12" id="KW-1208">Phospholipid metabolism</keyword>
<accession>A0AAD9JLP8</accession>
<evidence type="ECO:0000256" key="12">
    <source>
        <dbReference type="RuleBase" id="RU368094"/>
    </source>
</evidence>
<evidence type="ECO:0000256" key="5">
    <source>
        <dbReference type="ARBA" id="ARBA00022679"/>
    </source>
</evidence>
<dbReference type="PANTHER" id="PTHR15362">
    <property type="entry name" value="PHOSPHATIDYLINOSITOL SYNTHASE"/>
    <property type="match status" value="1"/>
</dbReference>
<keyword evidence="8 12" id="KW-1133">Transmembrane helix</keyword>
<evidence type="ECO:0000256" key="10">
    <source>
        <dbReference type="ARBA" id="ARBA00023136"/>
    </source>
</evidence>
<feature type="transmembrane region" description="Helical" evidence="12">
    <location>
        <begin position="259"/>
        <end position="278"/>
    </location>
</feature>
<evidence type="ECO:0000313" key="13">
    <source>
        <dbReference type="EMBL" id="KAK2154768.1"/>
    </source>
</evidence>
<dbReference type="AlphaFoldDB" id="A0AAD9JLP8"/>
<dbReference type="EC" id="2.7.8.29" evidence="12"/>
<comment type="pathway">
    <text evidence="2 12">Phospholipid metabolism; phosphatidylserine biosynthesis.</text>
</comment>
<keyword evidence="5 12" id="KW-0808">Transferase</keyword>
<organism evidence="13 14">
    <name type="scientific">Paralvinella palmiformis</name>
    <dbReference type="NCBI Taxonomy" id="53620"/>
    <lineage>
        <taxon>Eukaryota</taxon>
        <taxon>Metazoa</taxon>
        <taxon>Spiralia</taxon>
        <taxon>Lophotrochozoa</taxon>
        <taxon>Annelida</taxon>
        <taxon>Polychaeta</taxon>
        <taxon>Sedentaria</taxon>
        <taxon>Canalipalpata</taxon>
        <taxon>Terebellida</taxon>
        <taxon>Terebelliformia</taxon>
        <taxon>Alvinellidae</taxon>
        <taxon>Paralvinella</taxon>
    </lineage>
</organism>
<comment type="caution">
    <text evidence="12">Lacks conserved residue(s) required for the propagation of feature annotation.</text>
</comment>
<proteinExistence type="inferred from homology"/>
<dbReference type="GO" id="GO:0005789">
    <property type="term" value="C:endoplasmic reticulum membrane"/>
    <property type="evidence" value="ECO:0007669"/>
    <property type="project" value="UniProtKB-SubCell"/>
</dbReference>
<dbReference type="Proteomes" id="UP001208570">
    <property type="component" value="Unassembled WGS sequence"/>
</dbReference>
<feature type="transmembrane region" description="Helical" evidence="12">
    <location>
        <begin position="188"/>
        <end position="205"/>
    </location>
</feature>
<dbReference type="GO" id="GO:0006659">
    <property type="term" value="P:phosphatidylserine biosynthetic process"/>
    <property type="evidence" value="ECO:0007669"/>
    <property type="project" value="UniProtKB-UniRule"/>
</dbReference>
<dbReference type="InterPro" id="IPR004277">
    <property type="entry name" value="PSS"/>
</dbReference>
<keyword evidence="12" id="KW-0444">Lipid biosynthesis</keyword>
<comment type="caution">
    <text evidence="13">The sequence shown here is derived from an EMBL/GenBank/DDBJ whole genome shotgun (WGS) entry which is preliminary data.</text>
</comment>
<evidence type="ECO:0000256" key="6">
    <source>
        <dbReference type="ARBA" id="ARBA00022692"/>
    </source>
</evidence>
<evidence type="ECO:0000256" key="1">
    <source>
        <dbReference type="ARBA" id="ARBA00004477"/>
    </source>
</evidence>
<keyword evidence="10 12" id="KW-0472">Membrane</keyword>
<sequence>MNGCRIFHESGKGVSVLYFLTLVFTLFQKYSDVKEILTWLDPELRNSTPDEKEYAINCSQVSIERLWSHMDIFAFGHFWGWALKALLLRHFGILWTISIVWEITEMAFAHLLPNFMECWWDAFVLDVLLCNGLGIWLGMFICKKLEMRNYHWESIKDIDSTTGKIRRALLQFTPVSWTHVRWLDPNSTYMRIVAVSILVVMWQLVELNSFFLKHIFLVGTSHPLTVGRLMLVAVISAPSIRQYYSYVTDTHCTRVGTQCWVFCAIILIESIICIKFGLQLFKKTHLTYMIVWLTIQMLSSILCVYICAVWSKSFKPLFSSSLKPSHNPRETTQAVKRWQQNNVMADFGGQETTDVNTSPRINGIRSIDRVLADDRQTSANGHVESELQNGGVHDCLANGYGTTNSKPKAE</sequence>
<comment type="subcellular location">
    <subcellularLocation>
        <location evidence="1 12">Endoplasmic reticulum membrane</location>
        <topology evidence="1 12">Multi-pass membrane protein</topology>
    </subcellularLocation>
</comment>
<evidence type="ECO:0000313" key="14">
    <source>
        <dbReference type="Proteomes" id="UP001208570"/>
    </source>
</evidence>
<evidence type="ECO:0000256" key="2">
    <source>
        <dbReference type="ARBA" id="ARBA00004916"/>
    </source>
</evidence>
<dbReference type="PANTHER" id="PTHR15362:SF15">
    <property type="entry name" value="PHOSPHATIDYLSERINE SYNTHASE 1"/>
    <property type="match status" value="1"/>
</dbReference>
<feature type="transmembrane region" description="Helical" evidence="12">
    <location>
        <begin position="290"/>
        <end position="310"/>
    </location>
</feature>
<evidence type="ECO:0000256" key="3">
    <source>
        <dbReference type="ARBA" id="ARBA00005189"/>
    </source>
</evidence>